<proteinExistence type="evidence at transcript level"/>
<name>F2EDF9_HORVV</name>
<keyword evidence="3" id="KW-1185">Reference proteome</keyword>
<gene>
    <name evidence="2" type="primary">LOC123446242</name>
</gene>
<dbReference type="ExpressionAtlas" id="F2EDF9">
    <property type="expression patterns" value="baseline"/>
</dbReference>
<accession>F2EDF9</accession>
<dbReference type="EnsemblPlants" id="HORVU.MOREX.r3.4HG0354080.1">
    <property type="protein sequence ID" value="HORVU.MOREX.r3.4HG0354080.1.CDS1"/>
    <property type="gene ID" value="HORVU.MOREX.r3.4HG0354080"/>
</dbReference>
<dbReference type="RefSeq" id="XP_044978852.1">
    <property type="nucleotide sequence ID" value="XM_045122917.1"/>
</dbReference>
<reference evidence="2" key="3">
    <citation type="submission" date="2020-10" db="EMBL/GenBank/DDBJ databases">
        <authorList>
            <person name="Scholz U."/>
            <person name="Mascher M."/>
            <person name="Fiebig A."/>
        </authorList>
    </citation>
    <scope>NUCLEOTIDE SEQUENCE [LARGE SCALE GENOMIC DNA]</scope>
    <source>
        <strain evidence="2">cv. Morex</strain>
    </source>
</reference>
<dbReference type="SMR" id="F2EDF9"/>
<organism evidence="1">
    <name type="scientific">Hordeum vulgare subsp. vulgare</name>
    <name type="common">Domesticated barley</name>
    <dbReference type="NCBI Taxonomy" id="112509"/>
    <lineage>
        <taxon>Eukaryota</taxon>
        <taxon>Viridiplantae</taxon>
        <taxon>Streptophyta</taxon>
        <taxon>Embryophyta</taxon>
        <taxon>Tracheophyta</taxon>
        <taxon>Spermatophyta</taxon>
        <taxon>Magnoliopsida</taxon>
        <taxon>Liliopsida</taxon>
        <taxon>Poales</taxon>
        <taxon>Poaceae</taxon>
        <taxon>BOP clade</taxon>
        <taxon>Pooideae</taxon>
        <taxon>Triticodae</taxon>
        <taxon>Triticeae</taxon>
        <taxon>Hordeinae</taxon>
        <taxon>Hordeum</taxon>
    </lineage>
</organism>
<reference evidence="3" key="2">
    <citation type="journal article" date="2012" name="Nature">
        <title>A physical, genetic and functional sequence assembly of the barley genome.</title>
        <authorList>
            <consortium name="The International Barley Genome Sequencing Consortium"/>
            <person name="Mayer K.F."/>
            <person name="Waugh R."/>
            <person name="Brown J.W."/>
            <person name="Schulman A."/>
            <person name="Langridge P."/>
            <person name="Platzer M."/>
            <person name="Fincher G.B."/>
            <person name="Muehlbauer G.J."/>
            <person name="Sato K."/>
            <person name="Close T.J."/>
            <person name="Wise R.P."/>
            <person name="Stein N."/>
        </authorList>
    </citation>
    <scope>NUCLEOTIDE SEQUENCE [LARGE SCALE GENOMIC DNA]</scope>
    <source>
        <strain evidence="3">cv. Morex</strain>
    </source>
</reference>
<evidence type="ECO:0000313" key="1">
    <source>
        <dbReference type="EMBL" id="BAK05381.1"/>
    </source>
</evidence>
<dbReference type="AlphaFoldDB" id="F2EDF9"/>
<dbReference type="GeneID" id="123446242"/>
<protein>
    <submittedName>
        <fullName evidence="1">Predicted protein</fullName>
    </submittedName>
</protein>
<dbReference type="KEGG" id="hvg:123446242"/>
<dbReference type="InterPro" id="IPR011993">
    <property type="entry name" value="PH-like_dom_sf"/>
</dbReference>
<dbReference type="Gene3D" id="2.30.29.30">
    <property type="entry name" value="Pleckstrin-homology domain (PH domain)/Phosphotyrosine-binding domain (PTB)"/>
    <property type="match status" value="1"/>
</dbReference>
<dbReference type="Gramene" id="HORVU.MOREX.r3.4HG0354080.1">
    <property type="protein sequence ID" value="HORVU.MOREX.r3.4HG0354080.1.CDS1"/>
    <property type="gene ID" value="HORVU.MOREX.r3.4HG0354080"/>
</dbReference>
<evidence type="ECO:0000313" key="3">
    <source>
        <dbReference type="Proteomes" id="UP000011116"/>
    </source>
</evidence>
<reference evidence="2" key="4">
    <citation type="submission" date="2022-01" db="UniProtKB">
        <authorList>
            <consortium name="EnsemblPlants"/>
        </authorList>
    </citation>
    <scope>IDENTIFICATION</scope>
    <source>
        <strain evidence="2">subsp. vulgare</strain>
    </source>
</reference>
<dbReference type="EMBL" id="AK374184">
    <property type="protein sequence ID" value="BAK05381.1"/>
    <property type="molecule type" value="mRNA"/>
</dbReference>
<evidence type="ECO:0000313" key="2">
    <source>
        <dbReference type="EnsemblPlants" id="HORVU.MOREX.r3.4HG0354080.1.CDS1"/>
    </source>
</evidence>
<dbReference type="OrthoDB" id="685977at2759"/>
<dbReference type="Gramene" id="HORVU.MOREX.r2.4HG0295340.1">
    <property type="protein sequence ID" value="HORVU.MOREX.r2.4HG0295340.1.CDS.1"/>
    <property type="gene ID" value="HORVU.MOREX.r2.4HG0295340"/>
</dbReference>
<reference evidence="1" key="1">
    <citation type="journal article" date="2011" name="Plant Physiol.">
        <title>Comprehensive sequence analysis of 24,783 barley full-length cDNAs derived from 12 clone libraries.</title>
        <authorList>
            <person name="Matsumoto T."/>
            <person name="Tanaka T."/>
            <person name="Sakai H."/>
            <person name="Amano N."/>
            <person name="Kanamori H."/>
            <person name="Kurita K."/>
            <person name="Kikuta A."/>
            <person name="Kamiya K."/>
            <person name="Yamamoto M."/>
            <person name="Ikawa H."/>
            <person name="Fujii N."/>
            <person name="Hori K."/>
            <person name="Itoh T."/>
            <person name="Sato K."/>
        </authorList>
    </citation>
    <scope>NUCLEOTIDE SEQUENCE</scope>
    <source>
        <tissue evidence="1">Flower</tissue>
    </source>
</reference>
<dbReference type="Proteomes" id="UP000011116">
    <property type="component" value="Chromosome 4H"/>
</dbReference>
<dbReference type="eggNOG" id="ENOG502R5W1">
    <property type="taxonomic scope" value="Eukaryota"/>
</dbReference>
<sequence>MATDSSYPVQFFHRGGGGDGQWCSLGAAYAAVRVLRPQGHSLVMYSGPDKQPHQSQRIVFAYPILAGDAFERLDGSTLSWAEQGSGDEFALCFLDEASCAAVCGAISPVTTALAALDGIADRLEGLRVAAAEVGASAAGGDIACRLAQLSLAPGP</sequence>